<dbReference type="AlphaFoldDB" id="A0A8J3J2K0"/>
<feature type="domain" description="NfeD-like C-terminal" evidence="6">
    <location>
        <begin position="80"/>
        <end position="137"/>
    </location>
</feature>
<dbReference type="GO" id="GO:0005886">
    <property type="term" value="C:plasma membrane"/>
    <property type="evidence" value="ECO:0007669"/>
    <property type="project" value="TreeGrafter"/>
</dbReference>
<accession>A0A8J3J2K0</accession>
<protein>
    <submittedName>
        <fullName evidence="7">Membrane protein</fullName>
    </submittedName>
</protein>
<dbReference type="PANTHER" id="PTHR33507:SF3">
    <property type="entry name" value="INNER MEMBRANE PROTEIN YBBJ"/>
    <property type="match status" value="1"/>
</dbReference>
<evidence type="ECO:0000256" key="2">
    <source>
        <dbReference type="ARBA" id="ARBA00022692"/>
    </source>
</evidence>
<dbReference type="Gene3D" id="2.40.50.140">
    <property type="entry name" value="Nucleic acid-binding proteins"/>
    <property type="match status" value="1"/>
</dbReference>
<comment type="caution">
    <text evidence="7">The sequence shown here is derived from an EMBL/GenBank/DDBJ whole genome shotgun (WGS) entry which is preliminary data.</text>
</comment>
<dbReference type="PANTHER" id="PTHR33507">
    <property type="entry name" value="INNER MEMBRANE PROTEIN YBBJ"/>
    <property type="match status" value="1"/>
</dbReference>
<dbReference type="InterPro" id="IPR002810">
    <property type="entry name" value="NfeD-like_C"/>
</dbReference>
<evidence type="ECO:0000313" key="7">
    <source>
        <dbReference type="EMBL" id="GID13013.1"/>
    </source>
</evidence>
<dbReference type="SUPFAM" id="SSF141322">
    <property type="entry name" value="NfeD domain-like"/>
    <property type="match status" value="1"/>
</dbReference>
<name>A0A8J3J2K0_9ACTN</name>
<reference evidence="7" key="1">
    <citation type="submission" date="2021-01" db="EMBL/GenBank/DDBJ databases">
        <title>Whole genome shotgun sequence of Actinocatenispora rupis NBRC 107355.</title>
        <authorList>
            <person name="Komaki H."/>
            <person name="Tamura T."/>
        </authorList>
    </citation>
    <scope>NUCLEOTIDE SEQUENCE</scope>
    <source>
        <strain evidence="7">NBRC 107355</strain>
    </source>
</reference>
<evidence type="ECO:0000256" key="4">
    <source>
        <dbReference type="ARBA" id="ARBA00023136"/>
    </source>
</evidence>
<evidence type="ECO:0000256" key="1">
    <source>
        <dbReference type="ARBA" id="ARBA00004141"/>
    </source>
</evidence>
<evidence type="ECO:0000259" key="6">
    <source>
        <dbReference type="Pfam" id="PF01957"/>
    </source>
</evidence>
<dbReference type="InterPro" id="IPR012340">
    <property type="entry name" value="NA-bd_OB-fold"/>
</dbReference>
<dbReference type="InterPro" id="IPR052165">
    <property type="entry name" value="Membrane_assoc_protease"/>
</dbReference>
<proteinExistence type="predicted"/>
<comment type="subcellular location">
    <subcellularLocation>
        <location evidence="1">Membrane</location>
        <topology evidence="1">Multi-pass membrane protein</topology>
    </subcellularLocation>
</comment>
<dbReference type="Pfam" id="PF01957">
    <property type="entry name" value="NfeD"/>
    <property type="match status" value="1"/>
</dbReference>
<evidence type="ECO:0000256" key="3">
    <source>
        <dbReference type="ARBA" id="ARBA00022989"/>
    </source>
</evidence>
<dbReference type="Proteomes" id="UP000612808">
    <property type="component" value="Unassembled WGS sequence"/>
</dbReference>
<evidence type="ECO:0000313" key="8">
    <source>
        <dbReference type="Proteomes" id="UP000612808"/>
    </source>
</evidence>
<dbReference type="EMBL" id="BOMB01000021">
    <property type="protein sequence ID" value="GID13013.1"/>
    <property type="molecule type" value="Genomic_DNA"/>
</dbReference>
<keyword evidence="2 5" id="KW-0812">Transmembrane</keyword>
<keyword evidence="8" id="KW-1185">Reference proteome</keyword>
<keyword evidence="3 5" id="KW-1133">Transmembrane helix</keyword>
<evidence type="ECO:0000256" key="5">
    <source>
        <dbReference type="SAM" id="Phobius"/>
    </source>
</evidence>
<gene>
    <name evidence="7" type="ORF">Aru02nite_39020</name>
</gene>
<organism evidence="7 8">
    <name type="scientific">Actinocatenispora rupis</name>
    <dbReference type="NCBI Taxonomy" id="519421"/>
    <lineage>
        <taxon>Bacteria</taxon>
        <taxon>Bacillati</taxon>
        <taxon>Actinomycetota</taxon>
        <taxon>Actinomycetes</taxon>
        <taxon>Micromonosporales</taxon>
        <taxon>Micromonosporaceae</taxon>
        <taxon>Actinocatenispora</taxon>
    </lineage>
</organism>
<keyword evidence="4 5" id="KW-0472">Membrane</keyword>
<feature type="transmembrane region" description="Helical" evidence="5">
    <location>
        <begin position="38"/>
        <end position="57"/>
    </location>
</feature>
<sequence length="139" mass="14262">MVLGVVLAVAEAFSLSFVAIMVAAGAFAAAGAAALGAPVLVQGVVFAGVTAAALFAVRPVIRKYQRATGQPDAEPMGIAALEGADALVIESVDAHNGLVRVSGEEWTARAFDATQTFEPGERVQIIKIKGATALVWRMP</sequence>